<keyword evidence="2 6" id="KW-0698">rRNA processing</keyword>
<accession>A0A3R8WJA6</accession>
<sequence>MTEGEAIAWLQEQLNVSRETLDALETFVAFLKREAESQNLISASTLDHIWSRHIVDSAQLLLFTDAPAAQTHWLDLGSGAGFPGLVIALLTNYHVTLVESRARRIDYLQRAVEMLDLTHRVNVAGVTLERLETAPYSVISARAFAPLPKLFDLAARFATNNTLWLLPKGRNAKAEWDSAQAEWDGDFRIMDSVTDQEAGILVGRLSGKRQARAIFETQGQEQ</sequence>
<feature type="binding site" evidence="6">
    <location>
        <position position="142"/>
    </location>
    <ligand>
        <name>S-adenosyl-L-methionine</name>
        <dbReference type="ChEBI" id="CHEBI:59789"/>
    </ligand>
</feature>
<keyword evidence="5 6" id="KW-0949">S-adenosyl-L-methionine</keyword>
<organism evidence="7 8">
    <name type="scientific">Sphingorhabdus wooponensis</name>
    <dbReference type="NCBI Taxonomy" id="940136"/>
    <lineage>
        <taxon>Bacteria</taxon>
        <taxon>Pseudomonadati</taxon>
        <taxon>Pseudomonadota</taxon>
        <taxon>Alphaproteobacteria</taxon>
        <taxon>Sphingomonadales</taxon>
        <taxon>Sphingomonadaceae</taxon>
        <taxon>Sphingorhabdus</taxon>
    </lineage>
</organism>
<dbReference type="EMBL" id="RWJI01000002">
    <property type="protein sequence ID" value="RRQ51293.1"/>
    <property type="molecule type" value="Genomic_DNA"/>
</dbReference>
<dbReference type="CDD" id="cd02440">
    <property type="entry name" value="AdoMet_MTases"/>
    <property type="match status" value="1"/>
</dbReference>
<feature type="binding site" evidence="6">
    <location>
        <position position="77"/>
    </location>
    <ligand>
        <name>S-adenosyl-L-methionine</name>
        <dbReference type="ChEBI" id="CHEBI:59789"/>
    </ligand>
</feature>
<gene>
    <name evidence="6 7" type="primary">rsmG</name>
    <name evidence="7" type="ORF">D7D48_10060</name>
</gene>
<feature type="binding site" evidence="6">
    <location>
        <position position="82"/>
    </location>
    <ligand>
        <name>S-adenosyl-L-methionine</name>
        <dbReference type="ChEBI" id="CHEBI:59789"/>
    </ligand>
</feature>
<comment type="subcellular location">
    <subcellularLocation>
        <location evidence="6">Cytoplasm</location>
    </subcellularLocation>
</comment>
<dbReference type="GO" id="GO:0070043">
    <property type="term" value="F:rRNA (guanine-N7-)-methyltransferase activity"/>
    <property type="evidence" value="ECO:0007669"/>
    <property type="project" value="UniProtKB-UniRule"/>
</dbReference>
<keyword evidence="4 6" id="KW-0808">Transferase</keyword>
<dbReference type="HAMAP" id="MF_00074">
    <property type="entry name" value="16SrRNA_methyltr_G"/>
    <property type="match status" value="1"/>
</dbReference>
<keyword evidence="1 6" id="KW-0963">Cytoplasm</keyword>
<evidence type="ECO:0000256" key="5">
    <source>
        <dbReference type="ARBA" id="ARBA00022691"/>
    </source>
</evidence>
<dbReference type="Gene3D" id="3.40.50.150">
    <property type="entry name" value="Vaccinia Virus protein VP39"/>
    <property type="match status" value="1"/>
</dbReference>
<comment type="catalytic activity">
    <reaction evidence="6">
        <text>guanosine(527) in 16S rRNA + S-adenosyl-L-methionine = N(7)-methylguanosine(527) in 16S rRNA + S-adenosyl-L-homocysteine</text>
        <dbReference type="Rhea" id="RHEA:42732"/>
        <dbReference type="Rhea" id="RHEA-COMP:10209"/>
        <dbReference type="Rhea" id="RHEA-COMP:10210"/>
        <dbReference type="ChEBI" id="CHEBI:57856"/>
        <dbReference type="ChEBI" id="CHEBI:59789"/>
        <dbReference type="ChEBI" id="CHEBI:74269"/>
        <dbReference type="ChEBI" id="CHEBI:74480"/>
        <dbReference type="EC" id="2.1.1.170"/>
    </reaction>
</comment>
<evidence type="ECO:0000313" key="7">
    <source>
        <dbReference type="EMBL" id="RRQ51293.1"/>
    </source>
</evidence>
<dbReference type="NCBIfam" id="TIGR00138">
    <property type="entry name" value="rsmG_gidB"/>
    <property type="match status" value="1"/>
</dbReference>
<comment type="caution">
    <text evidence="6">Lacks conserved residue(s) required for the propagation of feature annotation.</text>
</comment>
<evidence type="ECO:0000256" key="4">
    <source>
        <dbReference type="ARBA" id="ARBA00022679"/>
    </source>
</evidence>
<dbReference type="EC" id="2.1.1.170" evidence="6"/>
<dbReference type="AlphaFoldDB" id="A0A3R8WJA6"/>
<evidence type="ECO:0000256" key="2">
    <source>
        <dbReference type="ARBA" id="ARBA00022552"/>
    </source>
</evidence>
<reference evidence="7 8" key="1">
    <citation type="submission" date="2018-12" db="EMBL/GenBank/DDBJ databases">
        <authorList>
            <person name="Kim S.-J."/>
            <person name="Jung G.-Y."/>
        </authorList>
    </citation>
    <scope>NUCLEOTIDE SEQUENCE [LARGE SCALE GENOMIC DNA]</scope>
    <source>
        <strain evidence="7 8">03SU3-P</strain>
    </source>
</reference>
<dbReference type="InterPro" id="IPR029063">
    <property type="entry name" value="SAM-dependent_MTases_sf"/>
</dbReference>
<evidence type="ECO:0000256" key="1">
    <source>
        <dbReference type="ARBA" id="ARBA00022490"/>
    </source>
</evidence>
<evidence type="ECO:0000256" key="3">
    <source>
        <dbReference type="ARBA" id="ARBA00022603"/>
    </source>
</evidence>
<comment type="function">
    <text evidence="6">Specifically methylates the N7 position of guanine in position 527 of 16S rRNA.</text>
</comment>
<protein>
    <recommendedName>
        <fullName evidence="6">Ribosomal RNA small subunit methyltransferase G</fullName>
        <ecNumber evidence="6">2.1.1.170</ecNumber>
    </recommendedName>
    <alternativeName>
        <fullName evidence="6">16S rRNA 7-methylguanosine methyltransferase</fullName>
        <shortName evidence="6">16S rRNA m7G methyltransferase</shortName>
    </alternativeName>
</protein>
<feature type="binding site" evidence="6">
    <location>
        <begin position="131"/>
        <end position="132"/>
    </location>
    <ligand>
        <name>S-adenosyl-L-methionine</name>
        <dbReference type="ChEBI" id="CHEBI:59789"/>
    </ligand>
</feature>
<comment type="similarity">
    <text evidence="6">Belongs to the methyltransferase superfamily. RNA methyltransferase RsmG family.</text>
</comment>
<keyword evidence="8" id="KW-1185">Reference proteome</keyword>
<dbReference type="Pfam" id="PF02527">
    <property type="entry name" value="GidB"/>
    <property type="match status" value="1"/>
</dbReference>
<dbReference type="RefSeq" id="WP_125231268.1">
    <property type="nucleotide sequence ID" value="NZ_RWJI01000002.1"/>
</dbReference>
<dbReference type="InterPro" id="IPR003682">
    <property type="entry name" value="rRNA_ssu_MeTfrase_G"/>
</dbReference>
<comment type="caution">
    <text evidence="7">The sequence shown here is derived from an EMBL/GenBank/DDBJ whole genome shotgun (WGS) entry which is preliminary data.</text>
</comment>
<dbReference type="Proteomes" id="UP000268553">
    <property type="component" value="Unassembled WGS sequence"/>
</dbReference>
<dbReference type="PANTHER" id="PTHR31760">
    <property type="entry name" value="S-ADENOSYL-L-METHIONINE-DEPENDENT METHYLTRANSFERASES SUPERFAMILY PROTEIN"/>
    <property type="match status" value="1"/>
</dbReference>
<keyword evidence="3 6" id="KW-0489">Methyltransferase</keyword>
<evidence type="ECO:0000313" key="8">
    <source>
        <dbReference type="Proteomes" id="UP000268553"/>
    </source>
</evidence>
<name>A0A3R8WJA6_9SPHN</name>
<evidence type="ECO:0000256" key="6">
    <source>
        <dbReference type="HAMAP-Rule" id="MF_00074"/>
    </source>
</evidence>
<dbReference type="PANTHER" id="PTHR31760:SF0">
    <property type="entry name" value="S-ADENOSYL-L-METHIONINE-DEPENDENT METHYLTRANSFERASES SUPERFAMILY PROTEIN"/>
    <property type="match status" value="1"/>
</dbReference>
<dbReference type="GO" id="GO:0005829">
    <property type="term" value="C:cytosol"/>
    <property type="evidence" value="ECO:0007669"/>
    <property type="project" value="TreeGrafter"/>
</dbReference>
<proteinExistence type="inferred from homology"/>
<dbReference type="SUPFAM" id="SSF53335">
    <property type="entry name" value="S-adenosyl-L-methionine-dependent methyltransferases"/>
    <property type="match status" value="1"/>
</dbReference>
<dbReference type="OrthoDB" id="9808773at2"/>